<dbReference type="Proteomes" id="UP000242474">
    <property type="component" value="Unassembled WGS sequence"/>
</dbReference>
<dbReference type="SUPFAM" id="SSF82199">
    <property type="entry name" value="SET domain"/>
    <property type="match status" value="1"/>
</dbReference>
<dbReference type="CDD" id="cd19176">
    <property type="entry name" value="SET_SETD3"/>
    <property type="match status" value="1"/>
</dbReference>
<organism evidence="1 2">
    <name type="scientific">Coemansia reversa (strain ATCC 12441 / NRRL 1564)</name>
    <dbReference type="NCBI Taxonomy" id="763665"/>
    <lineage>
        <taxon>Eukaryota</taxon>
        <taxon>Fungi</taxon>
        <taxon>Fungi incertae sedis</taxon>
        <taxon>Zoopagomycota</taxon>
        <taxon>Kickxellomycotina</taxon>
        <taxon>Kickxellomycetes</taxon>
        <taxon>Kickxellales</taxon>
        <taxon>Kickxellaceae</taxon>
        <taxon>Coemansia</taxon>
    </lineage>
</organism>
<accession>A0A2G5BEE3</accession>
<dbReference type="InterPro" id="IPR046341">
    <property type="entry name" value="SET_dom_sf"/>
</dbReference>
<proteinExistence type="predicted"/>
<dbReference type="GO" id="GO:0018064">
    <property type="term" value="F:protein-L-histidine N-tele-methyltransferase activity"/>
    <property type="evidence" value="ECO:0007669"/>
    <property type="project" value="InterPro"/>
</dbReference>
<dbReference type="Gene3D" id="3.90.1410.10">
    <property type="entry name" value="set domain protein methyltransferase, domain 1"/>
    <property type="match status" value="1"/>
</dbReference>
<dbReference type="EMBL" id="KZ303495">
    <property type="protein sequence ID" value="PIA17374.1"/>
    <property type="molecule type" value="Genomic_DNA"/>
</dbReference>
<reference evidence="1 2" key="1">
    <citation type="journal article" date="2015" name="Genome Biol. Evol.">
        <title>Phylogenomic analyses indicate that early fungi evolved digesting cell walls of algal ancestors of land plants.</title>
        <authorList>
            <person name="Chang Y."/>
            <person name="Wang S."/>
            <person name="Sekimoto S."/>
            <person name="Aerts A.L."/>
            <person name="Choi C."/>
            <person name="Clum A."/>
            <person name="LaButti K.M."/>
            <person name="Lindquist E.A."/>
            <person name="Yee Ngan C."/>
            <person name="Ohm R.A."/>
            <person name="Salamov A.A."/>
            <person name="Grigoriev I.V."/>
            <person name="Spatafora J.W."/>
            <person name="Berbee M.L."/>
        </authorList>
    </citation>
    <scope>NUCLEOTIDE SEQUENCE [LARGE SCALE GENOMIC DNA]</scope>
    <source>
        <strain evidence="1 2">NRRL 1564</strain>
    </source>
</reference>
<name>A0A2G5BEE3_COERN</name>
<evidence type="ECO:0000313" key="1">
    <source>
        <dbReference type="EMBL" id="PIA17374.1"/>
    </source>
</evidence>
<evidence type="ECO:0000313" key="2">
    <source>
        <dbReference type="Proteomes" id="UP000242474"/>
    </source>
</evidence>
<dbReference type="AlphaFoldDB" id="A0A2G5BEE3"/>
<gene>
    <name evidence="1" type="ORF">COEREDRAFT_92052</name>
</gene>
<dbReference type="InterPro" id="IPR044428">
    <property type="entry name" value="SETD3_SET"/>
</dbReference>
<protein>
    <submittedName>
        <fullName evidence="1">SET domain-containing protein</fullName>
    </submittedName>
</protein>
<dbReference type="STRING" id="763665.A0A2G5BEE3"/>
<keyword evidence="2" id="KW-1185">Reference proteome</keyword>
<dbReference type="InterPro" id="IPR050600">
    <property type="entry name" value="SETD3_SETD6_MTase"/>
</dbReference>
<sequence>MEIVSQVSFTQVFEAAGGFVGPHVCLCVPAGCERGVFIHKLRVSTVAPVSEPDAMPLVYIPASLVLTAAEAAKSEVVCRCCDKLPDTDASESVVLALFLLTERARGADSPWEWYINALPCVGTNALYFENADIAALQGTPLGSAAEAKLRQLKRQYGCFAETLDCWQCSQNLELTLSFEDYKWASFIVLSRSISLHSCDESVVDCDSNGYPHGRCDRALIPFLDMFNHCARPNAYWTVNSNGSVSIHAAAASTERSDINSDQPSSIELCLSYGAKPATEWAYEYGFLPLDNRHDAWPHFVQLAGSPSLVAIKRMWIQELGLSPRVMLVDPAATMPIHSSDRGYLSRSALLMLCLAALDDLSDKCTHAVGKILPAMPYFSVGGAIVDDDEKLLQLPGLATFARHKCSSQLSAQAFNMRASSYHTSPKPNPLVLAYLETQSSLVDRIADYLTDHLI</sequence>
<dbReference type="GO" id="GO:0016279">
    <property type="term" value="F:protein-lysine N-methyltransferase activity"/>
    <property type="evidence" value="ECO:0007669"/>
    <property type="project" value="TreeGrafter"/>
</dbReference>
<dbReference type="OrthoDB" id="441812at2759"/>
<dbReference type="PANTHER" id="PTHR13271">
    <property type="entry name" value="UNCHARACTERIZED PUTATIVE METHYLTRANSFERASE"/>
    <property type="match status" value="1"/>
</dbReference>
<dbReference type="PANTHER" id="PTHR13271:SF151">
    <property type="entry name" value="SET DOMAIN-CONTAINING PROTEIN 4"/>
    <property type="match status" value="1"/>
</dbReference>